<dbReference type="PANTHER" id="PTHR21178:SF8">
    <property type="entry name" value="CILIA- AND FLAGELLA-ASSOCIATED PROTEIN 61"/>
    <property type="match status" value="1"/>
</dbReference>
<accession>A0A482VF19</accession>
<dbReference type="AlphaFoldDB" id="A0A482VF19"/>
<dbReference type="InterPro" id="IPR032151">
    <property type="entry name" value="CFAP61_N"/>
</dbReference>
<dbReference type="EMBL" id="QDEB01106403">
    <property type="protein sequence ID" value="RZB94437.1"/>
    <property type="molecule type" value="Genomic_DNA"/>
</dbReference>
<dbReference type="Proteomes" id="UP000292052">
    <property type="component" value="Unassembled WGS sequence"/>
</dbReference>
<keyword evidence="3" id="KW-1185">Reference proteome</keyword>
<evidence type="ECO:0000313" key="3">
    <source>
        <dbReference type="Proteomes" id="UP000292052"/>
    </source>
</evidence>
<sequence>VCPPGIGRLDFIEDISTRVLPVEFTNPQKVQTVYIAKRADFVAHYTIRRAVEEDNDDLVAIIPSIVEETYGHYYISELLSNPEASDRQLIVAEHRGCAVGVLCLNEAVIYDLLNEEFELVPYNGLKKPDVEDEVFKTQVPSAMNMPMVEDIERLSSYYIQEEANEESMAETEEGDNTSEDEFSLLNLSSSLILNYLYDDDAAGSEPLPFSESDTSIESHFSAVVLNEEYQDHLYNADKTEMGFGEERRTTRQSRQAPDMSYIPRFRGEPNAFALEICTSVPEHENCLYLLFQAAFECFPDRDYCVVSFPPNSKNFYLTKHFARVIPRPGSIFHHELYVLHRNAILGNLSARVALPEDKVQISEMITSMIKPSIIEEQFKDAVDIPSSSCKGYVFVCEEQIVGCAVVCEEQEHEYLELHYNIESWLHSTGRLGTQGSLEQFLVLPSFQRHVSFFLRELHRLSDFEVLFYRLKRYDYMYTHRTLPLINSIAHMAPVLTHIIPEYDERIAEEYQLPNSLLKKHQPFALYLTTPRVLSAPKIDINNKIVVVGAGTTTLAFLESLIFSRQPTALVCFNNVTVVSPHGIAYHKQPSPIRQIVFVSNGHLDRRYMDSICLKTYVNVVTGVMTSINRKEKYVGLNDDSYIPYDYLFLMCGEQFQKPPERNKDLTRHDMKKKSEFPQNVFIINTEADAANAFNALKNLAQSQKH</sequence>
<dbReference type="InterPro" id="IPR036188">
    <property type="entry name" value="FAD/NAD-bd_sf"/>
</dbReference>
<evidence type="ECO:0000259" key="1">
    <source>
        <dbReference type="Pfam" id="PF16092"/>
    </source>
</evidence>
<proteinExistence type="predicted"/>
<dbReference type="SUPFAM" id="SSF51905">
    <property type="entry name" value="FAD/NAD(P)-binding domain"/>
    <property type="match status" value="1"/>
</dbReference>
<reference evidence="2 3" key="1">
    <citation type="submission" date="2017-03" db="EMBL/GenBank/DDBJ databases">
        <title>Genome of the blue death feigning beetle - Asbolus verrucosus.</title>
        <authorList>
            <person name="Rider S.D."/>
        </authorList>
    </citation>
    <scope>NUCLEOTIDE SEQUENCE [LARGE SCALE GENOMIC DNA]</scope>
    <source>
        <strain evidence="2">Butters</strain>
        <tissue evidence="2">Head and leg muscle</tissue>
    </source>
</reference>
<feature type="non-terminal residue" evidence="2">
    <location>
        <position position="705"/>
    </location>
</feature>
<evidence type="ECO:0000313" key="2">
    <source>
        <dbReference type="EMBL" id="RZB94437.1"/>
    </source>
</evidence>
<dbReference type="STRING" id="1661398.A0A482VF19"/>
<dbReference type="OrthoDB" id="382863at2759"/>
<gene>
    <name evidence="2" type="ORF">BDFB_012732</name>
</gene>
<dbReference type="Pfam" id="PF16092">
    <property type="entry name" value="CFAP61_N"/>
    <property type="match status" value="1"/>
</dbReference>
<dbReference type="InterPro" id="IPR038884">
    <property type="entry name" value="CFAP61"/>
</dbReference>
<feature type="non-terminal residue" evidence="2">
    <location>
        <position position="1"/>
    </location>
</feature>
<dbReference type="Gene3D" id="3.50.50.60">
    <property type="entry name" value="FAD/NAD(P)-binding domain"/>
    <property type="match status" value="1"/>
</dbReference>
<protein>
    <recommendedName>
        <fullName evidence="1">Cilia- and flagella-associated protein 61 N-terminal domain-containing protein</fullName>
    </recommendedName>
</protein>
<dbReference type="PANTHER" id="PTHR21178">
    <property type="entry name" value="CILIA- AND FLAGELLA-ASSOCIATED PROTEIN 61"/>
    <property type="match status" value="1"/>
</dbReference>
<feature type="domain" description="Cilia- and flagella-associated protein 61 N-terminal" evidence="1">
    <location>
        <begin position="13"/>
        <end position="128"/>
    </location>
</feature>
<organism evidence="2 3">
    <name type="scientific">Asbolus verrucosus</name>
    <name type="common">Desert ironclad beetle</name>
    <dbReference type="NCBI Taxonomy" id="1661398"/>
    <lineage>
        <taxon>Eukaryota</taxon>
        <taxon>Metazoa</taxon>
        <taxon>Ecdysozoa</taxon>
        <taxon>Arthropoda</taxon>
        <taxon>Hexapoda</taxon>
        <taxon>Insecta</taxon>
        <taxon>Pterygota</taxon>
        <taxon>Neoptera</taxon>
        <taxon>Endopterygota</taxon>
        <taxon>Coleoptera</taxon>
        <taxon>Polyphaga</taxon>
        <taxon>Cucujiformia</taxon>
        <taxon>Tenebrionidae</taxon>
        <taxon>Pimeliinae</taxon>
        <taxon>Asbolus</taxon>
    </lineage>
</organism>
<comment type="caution">
    <text evidence="2">The sequence shown here is derived from an EMBL/GenBank/DDBJ whole genome shotgun (WGS) entry which is preliminary data.</text>
</comment>
<name>A0A482VF19_ASBVE</name>